<dbReference type="Proteomes" id="UP001330016">
    <property type="component" value="Unassembled WGS sequence"/>
</dbReference>
<evidence type="ECO:0000259" key="1">
    <source>
        <dbReference type="Pfam" id="PF05043"/>
    </source>
</evidence>
<feature type="domain" description="Mga helix-turn-helix" evidence="1">
    <location>
        <begin position="72"/>
        <end position="145"/>
    </location>
</feature>
<dbReference type="InterPro" id="IPR007737">
    <property type="entry name" value="Mga_HTH"/>
</dbReference>
<evidence type="ECO:0000313" key="2">
    <source>
        <dbReference type="EMBL" id="MEE6717047.1"/>
    </source>
</evidence>
<dbReference type="RefSeq" id="WP_331244514.1">
    <property type="nucleotide sequence ID" value="NZ_JAQSGJ010000065.1"/>
</dbReference>
<comment type="caution">
    <text evidence="2">The sequence shown here is derived from an EMBL/GenBank/DDBJ whole genome shotgun (WGS) entry which is preliminary data.</text>
</comment>
<evidence type="ECO:0000313" key="3">
    <source>
        <dbReference type="Proteomes" id="UP001330016"/>
    </source>
</evidence>
<dbReference type="Pfam" id="PF05043">
    <property type="entry name" value="Mga"/>
    <property type="match status" value="1"/>
</dbReference>
<accession>A0ABU7T380</accession>
<organism evidence="2 3">
    <name type="scientific">Schleiferilactobacillus harbinensis</name>
    <dbReference type="NCBI Taxonomy" id="304207"/>
    <lineage>
        <taxon>Bacteria</taxon>
        <taxon>Bacillati</taxon>
        <taxon>Bacillota</taxon>
        <taxon>Bacilli</taxon>
        <taxon>Lactobacillales</taxon>
        <taxon>Lactobacillaceae</taxon>
        <taxon>Schleiferilactobacillus</taxon>
    </lineage>
</organism>
<keyword evidence="3" id="KW-1185">Reference proteome</keyword>
<proteinExistence type="predicted"/>
<protein>
    <submittedName>
        <fullName evidence="2">Helix-turn-helix domain-containing protein</fullName>
    </submittedName>
</protein>
<name>A0ABU7T380_9LACO</name>
<gene>
    <name evidence="2" type="ORF">PS435_14430</name>
</gene>
<sequence>MLEVINREKGRSFTINDLAQLLDMSYAKTYNTFQALLEDIDALSHGERVSHTVATINGTDLGIPLDCYRLFLLKRSVEFQVFDYAVQSARPNLESFCAQHFISKSTLLRKIASLRHFFETYNINWSTTTLQLKGDEKQIRFILNSIYLVAFHAQEWPFHTVKHDDVVRMRKDIQTQEFDPVTSLQLDMFLGLCRTRVGTGYPMTSMATYQQIFPDQNYFTAPLLEQRMYPTLDKLSLNNENQFLQFYFHIVLSSRENGNESFAELYYYLKKIGGIAWDFTHKFFDFLRPYQRNDEPSLNDNHLLVANFARTVVSVLVMTGHRFGLDDFNSAYFLDDSTSAMSKLMYKYFDQETGNPEFAPLRPYRQELHHNLVLLLAPYLQSVQSDDNVKVYLLTEHNGFYSRVLEIFLHDIGFVHIMAETSDPADADLIISSLANPKLLEDALHLDPSKVFIW</sequence>
<reference evidence="2 3" key="1">
    <citation type="submission" date="2023-02" db="EMBL/GenBank/DDBJ databases">
        <title>The predominant lactic acid bacteria and yeasts involved in the spontaneous fermentation of millet during the production of the traditional porridge Hausa koko in Ghana.</title>
        <authorList>
            <person name="Atter A."/>
            <person name="Diaz M."/>
        </authorList>
    </citation>
    <scope>NUCLEOTIDE SEQUENCE [LARGE SCALE GENOMIC DNA]</scope>
    <source>
        <strain evidence="2 3">FI11640</strain>
    </source>
</reference>
<dbReference type="EMBL" id="JAQSGK010000065">
    <property type="protein sequence ID" value="MEE6717047.1"/>
    <property type="molecule type" value="Genomic_DNA"/>
</dbReference>